<accession>A0A0A9E9J1</accession>
<evidence type="ECO:0000313" key="1">
    <source>
        <dbReference type="EMBL" id="JAD95683.1"/>
    </source>
</evidence>
<reference evidence="1" key="1">
    <citation type="submission" date="2014-09" db="EMBL/GenBank/DDBJ databases">
        <authorList>
            <person name="Magalhaes I.L.F."/>
            <person name="Oliveira U."/>
            <person name="Santos F.R."/>
            <person name="Vidigal T.H.D.A."/>
            <person name="Brescovit A.D."/>
            <person name="Santos A.J."/>
        </authorList>
    </citation>
    <scope>NUCLEOTIDE SEQUENCE</scope>
    <source>
        <tissue evidence="1">Shoot tissue taken approximately 20 cm above the soil surface</tissue>
    </source>
</reference>
<sequence length="36" mass="4309">MSSTNLTAVRMEVMRRRWTLKESTASAGRRRRNRSR</sequence>
<name>A0A0A9E9J1_ARUDO</name>
<proteinExistence type="predicted"/>
<dbReference type="EMBL" id="GBRH01202212">
    <property type="protein sequence ID" value="JAD95683.1"/>
    <property type="molecule type" value="Transcribed_RNA"/>
</dbReference>
<organism evidence="1">
    <name type="scientific">Arundo donax</name>
    <name type="common">Giant reed</name>
    <name type="synonym">Donax arundinaceus</name>
    <dbReference type="NCBI Taxonomy" id="35708"/>
    <lineage>
        <taxon>Eukaryota</taxon>
        <taxon>Viridiplantae</taxon>
        <taxon>Streptophyta</taxon>
        <taxon>Embryophyta</taxon>
        <taxon>Tracheophyta</taxon>
        <taxon>Spermatophyta</taxon>
        <taxon>Magnoliopsida</taxon>
        <taxon>Liliopsida</taxon>
        <taxon>Poales</taxon>
        <taxon>Poaceae</taxon>
        <taxon>PACMAD clade</taxon>
        <taxon>Arundinoideae</taxon>
        <taxon>Arundineae</taxon>
        <taxon>Arundo</taxon>
    </lineage>
</organism>
<reference evidence="1" key="2">
    <citation type="journal article" date="2015" name="Data Brief">
        <title>Shoot transcriptome of the giant reed, Arundo donax.</title>
        <authorList>
            <person name="Barrero R.A."/>
            <person name="Guerrero F.D."/>
            <person name="Moolhuijzen P."/>
            <person name="Goolsby J.A."/>
            <person name="Tidwell J."/>
            <person name="Bellgard S.E."/>
            <person name="Bellgard M.I."/>
        </authorList>
    </citation>
    <scope>NUCLEOTIDE SEQUENCE</scope>
    <source>
        <tissue evidence="1">Shoot tissue taken approximately 20 cm above the soil surface</tissue>
    </source>
</reference>
<protein>
    <submittedName>
        <fullName evidence="1">Uncharacterized protein</fullName>
    </submittedName>
</protein>
<dbReference type="AlphaFoldDB" id="A0A0A9E9J1"/>